<accession>A0AAV4CT38</accession>
<protein>
    <submittedName>
        <fullName evidence="1">Uncharacterized protein</fullName>
    </submittedName>
</protein>
<comment type="caution">
    <text evidence="1">The sequence shown here is derived from an EMBL/GenBank/DDBJ whole genome shotgun (WGS) entry which is preliminary data.</text>
</comment>
<sequence>MSRFLDPYHPPDYCSHHIQIATSPPLTLVLHSLCPDCYIPTTHLSAALTMSRLLHPFHPPECRTDYIQIAPFLPPS</sequence>
<gene>
    <name evidence="1" type="ORF">PoB_006155700</name>
</gene>
<dbReference type="Proteomes" id="UP000735302">
    <property type="component" value="Unassembled WGS sequence"/>
</dbReference>
<keyword evidence="2" id="KW-1185">Reference proteome</keyword>
<evidence type="ECO:0000313" key="1">
    <source>
        <dbReference type="EMBL" id="GFO35052.1"/>
    </source>
</evidence>
<proteinExistence type="predicted"/>
<organism evidence="1 2">
    <name type="scientific">Plakobranchus ocellatus</name>
    <dbReference type="NCBI Taxonomy" id="259542"/>
    <lineage>
        <taxon>Eukaryota</taxon>
        <taxon>Metazoa</taxon>
        <taxon>Spiralia</taxon>
        <taxon>Lophotrochozoa</taxon>
        <taxon>Mollusca</taxon>
        <taxon>Gastropoda</taxon>
        <taxon>Heterobranchia</taxon>
        <taxon>Euthyneura</taxon>
        <taxon>Panpulmonata</taxon>
        <taxon>Sacoglossa</taxon>
        <taxon>Placobranchoidea</taxon>
        <taxon>Plakobranchidae</taxon>
        <taxon>Plakobranchus</taxon>
    </lineage>
</organism>
<evidence type="ECO:0000313" key="2">
    <source>
        <dbReference type="Proteomes" id="UP000735302"/>
    </source>
</evidence>
<name>A0AAV4CT38_9GAST</name>
<reference evidence="1 2" key="1">
    <citation type="journal article" date="2021" name="Elife">
        <title>Chloroplast acquisition without the gene transfer in kleptoplastic sea slugs, Plakobranchus ocellatus.</title>
        <authorList>
            <person name="Maeda T."/>
            <person name="Takahashi S."/>
            <person name="Yoshida T."/>
            <person name="Shimamura S."/>
            <person name="Takaki Y."/>
            <person name="Nagai Y."/>
            <person name="Toyoda A."/>
            <person name="Suzuki Y."/>
            <person name="Arimoto A."/>
            <person name="Ishii H."/>
            <person name="Satoh N."/>
            <person name="Nishiyama T."/>
            <person name="Hasebe M."/>
            <person name="Maruyama T."/>
            <person name="Minagawa J."/>
            <person name="Obokata J."/>
            <person name="Shigenobu S."/>
        </authorList>
    </citation>
    <scope>NUCLEOTIDE SEQUENCE [LARGE SCALE GENOMIC DNA]</scope>
</reference>
<dbReference type="EMBL" id="BLXT01006951">
    <property type="protein sequence ID" value="GFO35052.1"/>
    <property type="molecule type" value="Genomic_DNA"/>
</dbReference>
<dbReference type="AlphaFoldDB" id="A0AAV4CT38"/>